<dbReference type="PIRSF" id="PIRSF006091">
    <property type="entry name" value="E_trnsport_RnfG"/>
    <property type="match status" value="1"/>
</dbReference>
<comment type="subcellular location">
    <subcellularLocation>
        <location evidence="6">Cell membrane</location>
        <topology evidence="6">Single-pass membrane protein</topology>
    </subcellularLocation>
</comment>
<evidence type="ECO:0000256" key="2">
    <source>
        <dbReference type="ARBA" id="ARBA00022553"/>
    </source>
</evidence>
<keyword evidence="6" id="KW-0472">Membrane</keyword>
<dbReference type="Gene3D" id="3.90.1010.20">
    <property type="match status" value="1"/>
</dbReference>
<dbReference type="Pfam" id="PF04205">
    <property type="entry name" value="FMN_bind"/>
    <property type="match status" value="1"/>
</dbReference>
<keyword evidence="1 6" id="KW-0813">Transport</keyword>
<comment type="function">
    <text evidence="6">Part of a membrane-bound complex that couples electron transfer with translocation of ions across the membrane.</text>
</comment>
<protein>
    <recommendedName>
        <fullName evidence="6">Ion-translocating oxidoreductase complex subunit G</fullName>
        <ecNumber evidence="6">7.-.-.-</ecNumber>
    </recommendedName>
    <alternativeName>
        <fullName evidence="6">Rnf electron transport complex subunit G</fullName>
    </alternativeName>
</protein>
<keyword evidence="10" id="KW-1185">Reference proteome</keyword>
<dbReference type="PANTHER" id="PTHR36118">
    <property type="entry name" value="ION-TRANSLOCATING OXIDOREDUCTASE COMPLEX SUBUNIT G"/>
    <property type="match status" value="1"/>
</dbReference>
<organism evidence="9 10">
    <name type="scientific">Gallibacter intestinalis</name>
    <dbReference type="NCBI Taxonomy" id="2779356"/>
    <lineage>
        <taxon>Bacteria</taxon>
        <taxon>Bacillati</taxon>
        <taxon>Bacillota</taxon>
        <taxon>Clostridia</taxon>
        <taxon>Eubacteriales</taxon>
        <taxon>Eubacteriaceae</taxon>
        <taxon>Gallibacter</taxon>
    </lineage>
</organism>
<keyword evidence="5 6" id="KW-0249">Electron transport</keyword>
<dbReference type="EC" id="7.-.-.-" evidence="6"/>
<reference evidence="9 10" key="1">
    <citation type="submission" date="2020-10" db="EMBL/GenBank/DDBJ databases">
        <title>ChiBAC.</title>
        <authorList>
            <person name="Zenner C."/>
            <person name="Hitch T.C.A."/>
            <person name="Clavel T."/>
        </authorList>
    </citation>
    <scope>NUCLEOTIDE SEQUENCE [LARGE SCALE GENOMIC DNA]</scope>
    <source>
        <strain evidence="9 10">DSM 108706</strain>
    </source>
</reference>
<keyword evidence="2 6" id="KW-0597">Phosphoprotein</keyword>
<evidence type="ECO:0000259" key="8">
    <source>
        <dbReference type="SMART" id="SM00900"/>
    </source>
</evidence>
<evidence type="ECO:0000256" key="7">
    <source>
        <dbReference type="SAM" id="SignalP"/>
    </source>
</evidence>
<dbReference type="PANTHER" id="PTHR36118:SF1">
    <property type="entry name" value="ION-TRANSLOCATING OXIDOREDUCTASE COMPLEX SUBUNIT G"/>
    <property type="match status" value="1"/>
</dbReference>
<dbReference type="InterPro" id="IPR010209">
    <property type="entry name" value="Ion_transpt_RnfG/RsxG"/>
</dbReference>
<feature type="chain" id="PRO_5047406518" description="Ion-translocating oxidoreductase complex subunit G" evidence="7">
    <location>
        <begin position="29"/>
        <end position="183"/>
    </location>
</feature>
<dbReference type="HAMAP" id="MF_00479">
    <property type="entry name" value="RsxG_RnfG"/>
    <property type="match status" value="1"/>
</dbReference>
<dbReference type="EMBL" id="JADCKA010000015">
    <property type="protein sequence ID" value="MBE5036099.1"/>
    <property type="molecule type" value="Genomic_DNA"/>
</dbReference>
<keyword evidence="7" id="KW-0732">Signal</keyword>
<keyword evidence="6" id="KW-1278">Translocase</keyword>
<keyword evidence="6" id="KW-1133">Transmembrane helix</keyword>
<comment type="cofactor">
    <cofactor evidence="6">
        <name>FMN</name>
        <dbReference type="ChEBI" id="CHEBI:58210"/>
    </cofactor>
</comment>
<evidence type="ECO:0000313" key="9">
    <source>
        <dbReference type="EMBL" id="MBE5036099.1"/>
    </source>
</evidence>
<comment type="similarity">
    <text evidence="6">Belongs to the RnfG family.</text>
</comment>
<feature type="domain" description="FMN-binding" evidence="8">
    <location>
        <begin position="91"/>
        <end position="176"/>
    </location>
</feature>
<dbReference type="RefSeq" id="WP_226385745.1">
    <property type="nucleotide sequence ID" value="NZ_JADCKA010000015.1"/>
</dbReference>
<proteinExistence type="inferred from homology"/>
<name>A0ABR9QZ11_9FIRM</name>
<evidence type="ECO:0000256" key="3">
    <source>
        <dbReference type="ARBA" id="ARBA00022630"/>
    </source>
</evidence>
<gene>
    <name evidence="6" type="primary">rnfG</name>
    <name evidence="9" type="ORF">INF20_07420</name>
</gene>
<dbReference type="InterPro" id="IPR007329">
    <property type="entry name" value="FMN-bd"/>
</dbReference>
<feature type="modified residue" description="FMN phosphoryl threonine" evidence="6">
    <location>
        <position position="159"/>
    </location>
</feature>
<sequence>MQNSSFKTKFAPTIVLVVICLVISAALAITNGATAPQIAKINKEQADATRASVLTEADAFHQYEGQLNDGITEVYFADNKTGGVITSVASSYGGDITVMVGIDAEGAITGVQVTAHSDTPGLGTKAMTPEYLAGYNGLSELSAAAVKDSQDVDYIVGATISSNGIYTAVKNALQQFNDCGGVQ</sequence>
<keyword evidence="6" id="KW-1003">Cell membrane</keyword>
<evidence type="ECO:0000313" key="10">
    <source>
        <dbReference type="Proteomes" id="UP001516588"/>
    </source>
</evidence>
<comment type="caution">
    <text evidence="9">The sequence shown here is derived from an EMBL/GenBank/DDBJ whole genome shotgun (WGS) entry which is preliminary data.</text>
</comment>
<evidence type="ECO:0000256" key="6">
    <source>
        <dbReference type="HAMAP-Rule" id="MF_00479"/>
    </source>
</evidence>
<comment type="subunit">
    <text evidence="6">The complex is composed of six subunits: RnfA, RnfB, RnfC, RnfD, RnfE and RnfG.</text>
</comment>
<accession>A0ABR9QZ11</accession>
<keyword evidence="4 6" id="KW-0288">FMN</keyword>
<keyword evidence="3 6" id="KW-0285">Flavoprotein</keyword>
<evidence type="ECO:0000256" key="5">
    <source>
        <dbReference type="ARBA" id="ARBA00022982"/>
    </source>
</evidence>
<evidence type="ECO:0000256" key="4">
    <source>
        <dbReference type="ARBA" id="ARBA00022643"/>
    </source>
</evidence>
<dbReference type="SMART" id="SM00900">
    <property type="entry name" value="FMN_bind"/>
    <property type="match status" value="1"/>
</dbReference>
<evidence type="ECO:0000256" key="1">
    <source>
        <dbReference type="ARBA" id="ARBA00022448"/>
    </source>
</evidence>
<dbReference type="Proteomes" id="UP001516588">
    <property type="component" value="Unassembled WGS sequence"/>
</dbReference>
<keyword evidence="6" id="KW-0812">Transmembrane</keyword>
<feature type="signal peptide" evidence="7">
    <location>
        <begin position="1"/>
        <end position="28"/>
    </location>
</feature>